<comment type="subcellular location">
    <subcellularLocation>
        <location evidence="1">Endoplasmic reticulum membrane</location>
        <topology evidence="1">Single-pass type I membrane protein</topology>
    </subcellularLocation>
</comment>
<feature type="signal peptide" evidence="13">
    <location>
        <begin position="1"/>
        <end position="27"/>
    </location>
</feature>
<sequence>MSAGPSRPTLGFLLAAVLLLLVSSASAFIHADQAGLNDWHKTLVGTPRFAFYTRPARKGQLIVGTERNVLASLNTKTGDIVWRQVLEPFDELKALKLDGPALTSISGTTALHTRQWDAPSGSLVWDYEHPVAMHSLSAAADIARVNEDVIALVNGNTITRLAGEDGSVSWTVTSDSGATYERLYVFEDAIYAIGAREASSALEICVLKVDLKDGKIVSEYQPPNGHVHSLTGVYLYGDQTTANVLWNGVDRAYRHALGQTAETDELDELFGLKDPRIHSVLDYQETSLIVVGSENKYSVRTIKSSLHTFSGEQASSVFSSASVSGQVYISCVRSGETEADIELVSLSHNDSPQSVFTASLPLDRNVSGEIVKTALDVIPTPGDKSQASGGPPPVFRVFAVTADGSTRLFKSGEVIWSREESLTAATTAEYVDLPEKSMLSQEHDELDELPEETASHSGMERYLRRLRTHLAKSAHYPQHLLKTIQSFTDSKTDSKARSDLFADFFGVRKLVVFASKTGKVVALDTENGQTVWERYFPKSHFEQIETVRAALVRFPPILTLISRNKHSVDVKRINALTGSDISAESFHDIRKVIKLPVEETEDRTHVLALVGNDQKLYFSPSTPSALEAFATIAPQFHLYLTEGIGASEIEGFSVESSNAGNQSFSLKSTWKLTFPVGETIAALGTPSPGDEKVASLGRVLGNRSVLYKYLNPNLLALATIKTTGGVPGAPDFTSTVFVYLLDTVTGTVHYRSEHEGAGDVWPGVPSVFVEQRDNWAVLSYWNHGPEAVPQPELPASTGAENNADGGEALPSRKKLVRKKKRKAGSVGGAAAGEQSLTPIATPDAKGYEIVALEFYESSKPDQRTDSETFSSFHSKRPHVLSQTYAFAKRISAIGATVTRAGITTREILLGLADGHLYGVSKRLLDPRRPIAAPTADEKEEMLYPYRPALDFNPKAVASYDLHVAGIQHVRAVPTKMESTSLVVAFGLDVFCGRRSPSKTFDLLSESFNYMALLATIAACVMGIWFSKRLSERKKVKDLWR</sequence>
<comment type="subunit">
    <text evidence="3">Component of the ER membrane protein complex (EMC).</text>
</comment>
<keyword evidence="9 12" id="KW-0472">Membrane</keyword>
<evidence type="ECO:0000256" key="1">
    <source>
        <dbReference type="ARBA" id="ARBA00004115"/>
    </source>
</evidence>
<feature type="compositionally biased region" description="Basic residues" evidence="11">
    <location>
        <begin position="811"/>
        <end position="823"/>
    </location>
</feature>
<evidence type="ECO:0000256" key="4">
    <source>
        <dbReference type="ARBA" id="ARBA00020824"/>
    </source>
</evidence>
<accession>A0AAD5XRV5</accession>
<evidence type="ECO:0000313" key="16">
    <source>
        <dbReference type="EMBL" id="KAJ3177319.1"/>
    </source>
</evidence>
<evidence type="ECO:0000313" key="17">
    <source>
        <dbReference type="Proteomes" id="UP001212152"/>
    </source>
</evidence>
<dbReference type="Gene3D" id="2.130.10.10">
    <property type="entry name" value="YVTN repeat-like/Quinoprotein amine dehydrogenase"/>
    <property type="match status" value="1"/>
</dbReference>
<dbReference type="GO" id="GO:0034975">
    <property type="term" value="P:protein folding in endoplasmic reticulum"/>
    <property type="evidence" value="ECO:0007669"/>
    <property type="project" value="TreeGrafter"/>
</dbReference>
<organism evidence="16 17">
    <name type="scientific">Geranomyces variabilis</name>
    <dbReference type="NCBI Taxonomy" id="109894"/>
    <lineage>
        <taxon>Eukaryota</taxon>
        <taxon>Fungi</taxon>
        <taxon>Fungi incertae sedis</taxon>
        <taxon>Chytridiomycota</taxon>
        <taxon>Chytridiomycota incertae sedis</taxon>
        <taxon>Chytridiomycetes</taxon>
        <taxon>Spizellomycetales</taxon>
        <taxon>Powellomycetaceae</taxon>
        <taxon>Geranomyces</taxon>
    </lineage>
</organism>
<dbReference type="AlphaFoldDB" id="A0AAD5XRV5"/>
<keyword evidence="17" id="KW-1185">Reference proteome</keyword>
<evidence type="ECO:0000256" key="2">
    <source>
        <dbReference type="ARBA" id="ARBA00007904"/>
    </source>
</evidence>
<reference evidence="16" key="1">
    <citation type="submission" date="2020-05" db="EMBL/GenBank/DDBJ databases">
        <title>Phylogenomic resolution of chytrid fungi.</title>
        <authorList>
            <person name="Stajich J.E."/>
            <person name="Amses K."/>
            <person name="Simmons R."/>
            <person name="Seto K."/>
            <person name="Myers J."/>
            <person name="Bonds A."/>
            <person name="Quandt C.A."/>
            <person name="Barry K."/>
            <person name="Liu P."/>
            <person name="Grigoriev I."/>
            <person name="Longcore J.E."/>
            <person name="James T.Y."/>
        </authorList>
    </citation>
    <scope>NUCLEOTIDE SEQUENCE</scope>
    <source>
        <strain evidence="16">JEL0379</strain>
    </source>
</reference>
<evidence type="ECO:0000259" key="14">
    <source>
        <dbReference type="Pfam" id="PF07774"/>
    </source>
</evidence>
<dbReference type="PANTHER" id="PTHR21573:SF0">
    <property type="entry name" value="ER MEMBRANE PROTEIN COMPLEX SUBUNIT 1"/>
    <property type="match status" value="1"/>
</dbReference>
<keyword evidence="5 12" id="KW-0812">Transmembrane</keyword>
<dbReference type="GO" id="GO:0072546">
    <property type="term" value="C:EMC complex"/>
    <property type="evidence" value="ECO:0007669"/>
    <property type="project" value="InterPro"/>
</dbReference>
<protein>
    <recommendedName>
        <fullName evidence="4">ER membrane protein complex subunit 1</fullName>
    </recommendedName>
</protein>
<feature type="transmembrane region" description="Helical" evidence="12">
    <location>
        <begin position="1007"/>
        <end position="1026"/>
    </location>
</feature>
<evidence type="ECO:0000256" key="10">
    <source>
        <dbReference type="ARBA" id="ARBA00023180"/>
    </source>
</evidence>
<evidence type="ECO:0000256" key="11">
    <source>
        <dbReference type="SAM" id="MobiDB-lite"/>
    </source>
</evidence>
<keyword evidence="7" id="KW-0256">Endoplasmic reticulum</keyword>
<feature type="region of interest" description="Disordered" evidence="11">
    <location>
        <begin position="788"/>
        <end position="831"/>
    </location>
</feature>
<dbReference type="InterPro" id="IPR018391">
    <property type="entry name" value="PQQ_b-propeller_rpt"/>
</dbReference>
<evidence type="ECO:0000256" key="6">
    <source>
        <dbReference type="ARBA" id="ARBA00022729"/>
    </source>
</evidence>
<proteinExistence type="inferred from homology"/>
<dbReference type="InterPro" id="IPR026895">
    <property type="entry name" value="EMC1"/>
</dbReference>
<evidence type="ECO:0000259" key="15">
    <source>
        <dbReference type="Pfam" id="PF25293"/>
    </source>
</evidence>
<dbReference type="InterPro" id="IPR015943">
    <property type="entry name" value="WD40/YVTN_repeat-like_dom_sf"/>
</dbReference>
<evidence type="ECO:0000256" key="13">
    <source>
        <dbReference type="SAM" id="SignalP"/>
    </source>
</evidence>
<dbReference type="InterPro" id="IPR011047">
    <property type="entry name" value="Quinoprotein_ADH-like_sf"/>
</dbReference>
<dbReference type="Pfam" id="PF07774">
    <property type="entry name" value="EMC1_C"/>
    <property type="match status" value="1"/>
</dbReference>
<feature type="chain" id="PRO_5042080511" description="ER membrane protein complex subunit 1" evidence="13">
    <location>
        <begin position="28"/>
        <end position="1040"/>
    </location>
</feature>
<evidence type="ECO:0000256" key="9">
    <source>
        <dbReference type="ARBA" id="ARBA00023136"/>
    </source>
</evidence>
<dbReference type="SMART" id="SM00564">
    <property type="entry name" value="PQQ"/>
    <property type="match status" value="2"/>
</dbReference>
<evidence type="ECO:0000256" key="8">
    <source>
        <dbReference type="ARBA" id="ARBA00022989"/>
    </source>
</evidence>
<dbReference type="SUPFAM" id="SSF50998">
    <property type="entry name" value="Quinoprotein alcohol dehydrogenase-like"/>
    <property type="match status" value="1"/>
</dbReference>
<evidence type="ECO:0000256" key="5">
    <source>
        <dbReference type="ARBA" id="ARBA00022692"/>
    </source>
</evidence>
<dbReference type="InterPro" id="IPR058545">
    <property type="entry name" value="Beta-prop_EMC1_1st"/>
</dbReference>
<dbReference type="InterPro" id="IPR011678">
    <property type="entry name" value="EMC1_C"/>
</dbReference>
<evidence type="ECO:0000256" key="7">
    <source>
        <dbReference type="ARBA" id="ARBA00022824"/>
    </source>
</evidence>
<gene>
    <name evidence="16" type="ORF">HDU87_004571</name>
</gene>
<dbReference type="PANTHER" id="PTHR21573">
    <property type="entry name" value="ER MEMBRANE PROTEIN COMPLEX SUBUNIT 1"/>
    <property type="match status" value="1"/>
</dbReference>
<keyword evidence="10" id="KW-0325">Glycoprotein</keyword>
<dbReference type="EMBL" id="JADGJQ010000034">
    <property type="protein sequence ID" value="KAJ3177319.1"/>
    <property type="molecule type" value="Genomic_DNA"/>
</dbReference>
<name>A0AAD5XRV5_9FUNG</name>
<keyword evidence="8 12" id="KW-1133">Transmembrane helix</keyword>
<dbReference type="Proteomes" id="UP001212152">
    <property type="component" value="Unassembled WGS sequence"/>
</dbReference>
<evidence type="ECO:0000256" key="12">
    <source>
        <dbReference type="SAM" id="Phobius"/>
    </source>
</evidence>
<feature type="domain" description="EMC1 first beta-propeller" evidence="15">
    <location>
        <begin position="29"/>
        <end position="420"/>
    </location>
</feature>
<evidence type="ECO:0000256" key="3">
    <source>
        <dbReference type="ARBA" id="ARBA00011276"/>
    </source>
</evidence>
<dbReference type="Pfam" id="PF25293">
    <property type="entry name" value="Beta-prop_EMC1_N"/>
    <property type="match status" value="1"/>
</dbReference>
<feature type="domain" description="ER membrane protein complex subunit 1 C-terminal" evidence="14">
    <location>
        <begin position="843"/>
        <end position="1039"/>
    </location>
</feature>
<comment type="similarity">
    <text evidence="2">Belongs to the EMC1 family.</text>
</comment>
<keyword evidence="6 13" id="KW-0732">Signal</keyword>
<comment type="caution">
    <text evidence="16">The sequence shown here is derived from an EMBL/GenBank/DDBJ whole genome shotgun (WGS) entry which is preliminary data.</text>
</comment>